<evidence type="ECO:0000256" key="4">
    <source>
        <dbReference type="ARBA" id="ARBA00023125"/>
    </source>
</evidence>
<comment type="similarity">
    <text evidence="2 8">Belongs to the TFIIF alpha subunit family.</text>
</comment>
<evidence type="ECO:0000256" key="1">
    <source>
        <dbReference type="ARBA" id="ARBA00004123"/>
    </source>
</evidence>
<accession>A0A915L0V7</accession>
<dbReference type="Pfam" id="PF05793">
    <property type="entry name" value="TFIIF_alpha"/>
    <property type="match status" value="2"/>
</dbReference>
<feature type="compositionally biased region" description="Basic and acidic residues" evidence="9">
    <location>
        <begin position="196"/>
        <end position="213"/>
    </location>
</feature>
<keyword evidence="3 8" id="KW-0805">Transcription regulation</keyword>
<dbReference type="InterPro" id="IPR008851">
    <property type="entry name" value="TFIIF-alpha"/>
</dbReference>
<dbReference type="PANTHER" id="PTHR13011:SF0">
    <property type="entry name" value="GENERAL TRANSCRIPTION FACTOR IIF SUBUNIT 1"/>
    <property type="match status" value="1"/>
</dbReference>
<dbReference type="InterPro" id="IPR011039">
    <property type="entry name" value="TFIIF_interaction"/>
</dbReference>
<feature type="compositionally biased region" description="Acidic residues" evidence="9">
    <location>
        <begin position="289"/>
        <end position="305"/>
    </location>
</feature>
<dbReference type="GO" id="GO:0001096">
    <property type="term" value="F:TFIIF-class transcription factor complex binding"/>
    <property type="evidence" value="ECO:0007669"/>
    <property type="project" value="TreeGrafter"/>
</dbReference>
<dbReference type="SUPFAM" id="SSF46785">
    <property type="entry name" value="Winged helix' DNA-binding domain"/>
    <property type="match status" value="1"/>
</dbReference>
<evidence type="ECO:0000256" key="9">
    <source>
        <dbReference type="SAM" id="MobiDB-lite"/>
    </source>
</evidence>
<dbReference type="InterPro" id="IPR036388">
    <property type="entry name" value="WH-like_DNA-bd_sf"/>
</dbReference>
<dbReference type="Gene3D" id="1.10.10.10">
    <property type="entry name" value="Winged helix-like DNA-binding domain superfamily/Winged helix DNA-binding domain"/>
    <property type="match status" value="1"/>
</dbReference>
<dbReference type="InterPro" id="IPR036390">
    <property type="entry name" value="WH_DNA-bd_sf"/>
</dbReference>
<dbReference type="WBParaSite" id="nRc.2.0.1.t44814-RA">
    <property type="protein sequence ID" value="nRc.2.0.1.t44814-RA"/>
    <property type="gene ID" value="nRc.2.0.1.g44814"/>
</dbReference>
<evidence type="ECO:0000313" key="10">
    <source>
        <dbReference type="Proteomes" id="UP000887565"/>
    </source>
</evidence>
<keyword evidence="4 8" id="KW-0238">DNA-binding</keyword>
<comment type="subcellular location">
    <subcellularLocation>
        <location evidence="1 8">Nucleus</location>
    </subcellularLocation>
</comment>
<evidence type="ECO:0000256" key="5">
    <source>
        <dbReference type="ARBA" id="ARBA00023163"/>
    </source>
</evidence>
<sequence>MSNCNPGGSELVIRVPKVITSDNRKLSVLKFGACSDIDLNDWSTENLELQRENNESIFVPDDDQPKSGVGSEFGKQAREEARRKKMGYSKTKYCKDNQPWLLSVNSGSSKQCKKYRGIKEGTVSQNVDYWVFVRQNDNTLEAYPVDDWYAFMPIGRYKTLDADEAEEKFSQRNRILNQFALKIKEQLQGLENNDETDGKAKSSKDREVDDEKAKVKKKRKPKKSKKADEEGENFIASADSDDGDDEGREVDYMSDTDLSVSSEEEPEVKIRQALIGVDEEEGIKKLIESDDEENEQDQQEDDENGDVNVDKVKKFDAKLSTLRTVGADEEDKGSESSSDSEDPDEENVKSPFFMKEVKKPESGPSSSTEAGDEPSAKRKIKEEPASGTPAKKPKVDKEKIETTGITEDEVRRYLQRKPQSSKELVAKFKPRCQGMSKAEVVKLLADILKRLGPEQVERNGTMYFSLKK</sequence>
<evidence type="ECO:0000313" key="11">
    <source>
        <dbReference type="WBParaSite" id="nRc.2.0.1.t44814-RA"/>
    </source>
</evidence>
<evidence type="ECO:0000256" key="7">
    <source>
        <dbReference type="ARBA" id="ARBA00025232"/>
    </source>
</evidence>
<evidence type="ECO:0000256" key="2">
    <source>
        <dbReference type="ARBA" id="ARBA00005249"/>
    </source>
</evidence>
<dbReference type="SUPFAM" id="SSF50916">
    <property type="entry name" value="Rap30/74 interaction domains"/>
    <property type="match status" value="1"/>
</dbReference>
<dbReference type="OMA" id="VTCGKTM"/>
<feature type="compositionally biased region" description="Acidic residues" evidence="9">
    <location>
        <begin position="327"/>
        <end position="345"/>
    </location>
</feature>
<dbReference type="GO" id="GO:0032968">
    <property type="term" value="P:positive regulation of transcription elongation by RNA polymerase II"/>
    <property type="evidence" value="ECO:0007669"/>
    <property type="project" value="InterPro"/>
</dbReference>
<evidence type="ECO:0000256" key="3">
    <source>
        <dbReference type="ARBA" id="ARBA00023015"/>
    </source>
</evidence>
<keyword evidence="10" id="KW-1185">Reference proteome</keyword>
<protein>
    <recommendedName>
        <fullName evidence="8">Transcription initiation factor IIF subunit alpha</fullName>
    </recommendedName>
</protein>
<proteinExistence type="inferred from homology"/>
<keyword evidence="5 8" id="KW-0804">Transcription</keyword>
<dbReference type="Proteomes" id="UP000887565">
    <property type="component" value="Unplaced"/>
</dbReference>
<name>A0A915L0V7_ROMCU</name>
<feature type="region of interest" description="Disordered" evidence="9">
    <location>
        <begin position="57"/>
        <end position="76"/>
    </location>
</feature>
<dbReference type="GO" id="GO:0005674">
    <property type="term" value="C:transcription factor TFIIF complex"/>
    <property type="evidence" value="ECO:0007669"/>
    <property type="project" value="TreeGrafter"/>
</dbReference>
<comment type="function">
    <text evidence="7 8">TFIIF is a general transcription initiation factor that binds to RNA polymerase II and helps to recruit it to the initiation complex in collaboration with TFIIB. It promotes transcription elongation.</text>
</comment>
<dbReference type="GO" id="GO:0006367">
    <property type="term" value="P:transcription initiation at RNA polymerase II promoter"/>
    <property type="evidence" value="ECO:0007669"/>
    <property type="project" value="InterPro"/>
</dbReference>
<dbReference type="PANTHER" id="PTHR13011">
    <property type="entry name" value="TFIIF-ALPHA"/>
    <property type="match status" value="1"/>
</dbReference>
<keyword evidence="6 8" id="KW-0539">Nucleus</keyword>
<feature type="compositionally biased region" description="Basic and acidic residues" evidence="9">
    <location>
        <begin position="374"/>
        <end position="384"/>
    </location>
</feature>
<dbReference type="GO" id="GO:0003677">
    <property type="term" value="F:DNA binding"/>
    <property type="evidence" value="ECO:0007669"/>
    <property type="project" value="UniProtKB-KW"/>
</dbReference>
<feature type="compositionally biased region" description="Acidic residues" evidence="9">
    <location>
        <begin position="239"/>
        <end position="254"/>
    </location>
</feature>
<organism evidence="10 11">
    <name type="scientific">Romanomermis culicivorax</name>
    <name type="common">Nematode worm</name>
    <dbReference type="NCBI Taxonomy" id="13658"/>
    <lineage>
        <taxon>Eukaryota</taxon>
        <taxon>Metazoa</taxon>
        <taxon>Ecdysozoa</taxon>
        <taxon>Nematoda</taxon>
        <taxon>Enoplea</taxon>
        <taxon>Dorylaimia</taxon>
        <taxon>Mermithida</taxon>
        <taxon>Mermithoidea</taxon>
        <taxon>Mermithidae</taxon>
        <taxon>Romanomermis</taxon>
    </lineage>
</organism>
<evidence type="ECO:0000256" key="6">
    <source>
        <dbReference type="ARBA" id="ARBA00023242"/>
    </source>
</evidence>
<feature type="region of interest" description="Disordered" evidence="9">
    <location>
        <begin position="190"/>
        <end position="424"/>
    </location>
</feature>
<dbReference type="AlphaFoldDB" id="A0A915L0V7"/>
<feature type="compositionally biased region" description="Basic and acidic residues" evidence="9">
    <location>
        <begin position="308"/>
        <end position="317"/>
    </location>
</feature>
<evidence type="ECO:0000256" key="8">
    <source>
        <dbReference type="RuleBase" id="RU366044"/>
    </source>
</evidence>
<feature type="compositionally biased region" description="Basic residues" evidence="9">
    <location>
        <begin position="214"/>
        <end position="225"/>
    </location>
</feature>
<dbReference type="GO" id="GO:0016251">
    <property type="term" value="F:RNA polymerase II general transcription initiation factor activity"/>
    <property type="evidence" value="ECO:0007669"/>
    <property type="project" value="TreeGrafter"/>
</dbReference>
<reference evidence="11" key="1">
    <citation type="submission" date="2022-11" db="UniProtKB">
        <authorList>
            <consortium name="WormBaseParasite"/>
        </authorList>
    </citation>
    <scope>IDENTIFICATION</scope>
</reference>